<feature type="binding site" evidence="8">
    <location>
        <begin position="29"/>
        <end position="34"/>
    </location>
    <ligand>
        <name>ATP</name>
        <dbReference type="ChEBI" id="CHEBI:30616"/>
    </ligand>
</feature>
<comment type="caution">
    <text evidence="10">The sequence shown here is derived from an EMBL/GenBank/DDBJ whole genome shotgun (WGS) entry which is preliminary data.</text>
</comment>
<dbReference type="HAMAP" id="MF_01161">
    <property type="entry name" value="tRNA_Ile_lys_synt"/>
    <property type="match status" value="1"/>
</dbReference>
<dbReference type="InterPro" id="IPR012795">
    <property type="entry name" value="tRNA_Ile_lys_synt_N"/>
</dbReference>
<comment type="domain">
    <text evidence="8">The N-terminal region contains the highly conserved SGGXDS motif, predicted to be a P-loop motif involved in ATP binding.</text>
</comment>
<dbReference type="InterPro" id="IPR011063">
    <property type="entry name" value="TilS/TtcA_N"/>
</dbReference>
<dbReference type="STRING" id="28134.SAMN05444288_2161"/>
<dbReference type="PANTHER" id="PTHR43033">
    <property type="entry name" value="TRNA(ILE)-LYSIDINE SYNTHASE-RELATED"/>
    <property type="match status" value="1"/>
</dbReference>
<dbReference type="PANTHER" id="PTHR43033:SF1">
    <property type="entry name" value="TRNA(ILE)-LYSIDINE SYNTHASE-RELATED"/>
    <property type="match status" value="1"/>
</dbReference>
<dbReference type="GO" id="GO:0032267">
    <property type="term" value="F:tRNA(Ile)-lysidine synthase activity"/>
    <property type="evidence" value="ECO:0007669"/>
    <property type="project" value="UniProtKB-EC"/>
</dbReference>
<dbReference type="NCBIfam" id="TIGR02433">
    <property type="entry name" value="lysidine_TilS_C"/>
    <property type="match status" value="1"/>
</dbReference>
<keyword evidence="5 8" id="KW-0547">Nucleotide-binding</keyword>
<dbReference type="AlphaFoldDB" id="E7RSH5"/>
<dbReference type="SMART" id="SM00977">
    <property type="entry name" value="TilS_C"/>
    <property type="match status" value="1"/>
</dbReference>
<dbReference type="NCBIfam" id="TIGR02432">
    <property type="entry name" value="lysidine_TilS_N"/>
    <property type="match status" value="1"/>
</dbReference>
<reference evidence="10" key="1">
    <citation type="submission" date="2011-01" db="EMBL/GenBank/DDBJ databases">
        <authorList>
            <person name="Muzny D."/>
            <person name="Qin X."/>
            <person name="Buhay C."/>
            <person name="Dugan-Rocha S."/>
            <person name="Ding Y."/>
            <person name="Chen G."/>
            <person name="Hawes A."/>
            <person name="Holder M."/>
            <person name="Jhangiani S."/>
            <person name="Johnson A."/>
            <person name="Khan Z."/>
            <person name="Li Z."/>
            <person name="Liu W."/>
            <person name="Liu X."/>
            <person name="Perez L."/>
            <person name="Shen H."/>
            <person name="Wang Q."/>
            <person name="Watt J."/>
            <person name="Xi L."/>
            <person name="Xin Y."/>
            <person name="Zhou J."/>
            <person name="Deng J."/>
            <person name="Jiang H."/>
            <person name="Liu Y."/>
            <person name="Qu J."/>
            <person name="Song X.-Z."/>
            <person name="Zhang L."/>
            <person name="Villasana D."/>
            <person name="Johnson A."/>
            <person name="Liu J."/>
            <person name="Liyanage D."/>
            <person name="Lorensuhewa L."/>
            <person name="Robinson T."/>
            <person name="Song A."/>
            <person name="Song B.-B."/>
            <person name="Dinh H."/>
            <person name="Thornton R."/>
            <person name="Coyle M."/>
            <person name="Francisco L."/>
            <person name="Jackson L."/>
            <person name="Javaid M."/>
            <person name="Korchina V."/>
            <person name="Kovar C."/>
            <person name="Mata R."/>
            <person name="Mathew T."/>
            <person name="Ngo R."/>
            <person name="Nguyen L."/>
            <person name="Nguyen N."/>
            <person name="Okwuonu G."/>
            <person name="Ongeri F."/>
            <person name="Pham C."/>
            <person name="Simmons D."/>
            <person name="Wilczek-Boney K."/>
            <person name="Hale W."/>
            <person name="Jakkamsetti A."/>
            <person name="Pham P."/>
            <person name="Ruth R."/>
            <person name="San Lucas F."/>
            <person name="Warren J."/>
            <person name="Zhang J."/>
            <person name="Zhao Z."/>
            <person name="Zhou C."/>
            <person name="Zhu D."/>
            <person name="Lee S."/>
            <person name="Bess C."/>
            <person name="Blankenburg K."/>
            <person name="Forbes L."/>
            <person name="Fu Q."/>
            <person name="Gubbala S."/>
            <person name="Hirani K."/>
            <person name="Jayaseelan J.C."/>
            <person name="Lara F."/>
            <person name="Munidasa M."/>
            <person name="Palculict T."/>
            <person name="Patil S."/>
            <person name="Pu L.-L."/>
            <person name="Saada N."/>
            <person name="Tang L."/>
            <person name="Weissenberger G."/>
            <person name="Zhu Y."/>
            <person name="Hemphill L."/>
            <person name="Shang Y."/>
            <person name="Youmans B."/>
            <person name="Ayvaz T."/>
            <person name="Ross M."/>
            <person name="Santibanez J."/>
            <person name="Aqrawi P."/>
            <person name="Gross S."/>
            <person name="Joshi V."/>
            <person name="Fowler G."/>
            <person name="Nazareth L."/>
            <person name="Reid J."/>
            <person name="Worley K."/>
            <person name="Petrosino J."/>
            <person name="Highlander S."/>
            <person name="Gibbs R."/>
        </authorList>
    </citation>
    <scope>NUCLEOTIDE SEQUENCE [LARGE SCALE GENOMIC DNA]</scope>
    <source>
        <strain evidence="10">ATCC 33269</strain>
    </source>
</reference>
<evidence type="ECO:0000256" key="6">
    <source>
        <dbReference type="ARBA" id="ARBA00022840"/>
    </source>
</evidence>
<comment type="subcellular location">
    <subcellularLocation>
        <location evidence="1 8">Cytoplasm</location>
    </subcellularLocation>
</comment>
<feature type="domain" description="Lysidine-tRNA(Ile) synthetase C-terminal" evidence="9">
    <location>
        <begin position="367"/>
        <end position="440"/>
    </location>
</feature>
<keyword evidence="3 8" id="KW-0436">Ligase</keyword>
<dbReference type="GO" id="GO:0005524">
    <property type="term" value="F:ATP binding"/>
    <property type="evidence" value="ECO:0007669"/>
    <property type="project" value="UniProtKB-UniRule"/>
</dbReference>
<evidence type="ECO:0000256" key="1">
    <source>
        <dbReference type="ARBA" id="ARBA00004496"/>
    </source>
</evidence>
<dbReference type="Pfam" id="PF01171">
    <property type="entry name" value="ATP_bind_3"/>
    <property type="match status" value="1"/>
</dbReference>
<protein>
    <recommendedName>
        <fullName evidence="8">tRNA(Ile)-lysidine synthase</fullName>
        <ecNumber evidence="8">6.3.4.19</ecNumber>
    </recommendedName>
    <alternativeName>
        <fullName evidence="8">tRNA(Ile)-2-lysyl-cytidine synthase</fullName>
    </alternativeName>
    <alternativeName>
        <fullName evidence="8">tRNA(Ile)-lysidine synthetase</fullName>
    </alternativeName>
</protein>
<evidence type="ECO:0000256" key="7">
    <source>
        <dbReference type="ARBA" id="ARBA00048539"/>
    </source>
</evidence>
<evidence type="ECO:0000256" key="8">
    <source>
        <dbReference type="HAMAP-Rule" id="MF_01161"/>
    </source>
</evidence>
<evidence type="ECO:0000256" key="2">
    <source>
        <dbReference type="ARBA" id="ARBA00022490"/>
    </source>
</evidence>
<dbReference type="EC" id="6.3.4.19" evidence="8"/>
<evidence type="ECO:0000256" key="5">
    <source>
        <dbReference type="ARBA" id="ARBA00022741"/>
    </source>
</evidence>
<dbReference type="InterPro" id="IPR012094">
    <property type="entry name" value="tRNA_Ile_lys_synt"/>
</dbReference>
<keyword evidence="2 8" id="KW-0963">Cytoplasm</keyword>
<keyword evidence="11" id="KW-1185">Reference proteome</keyword>
<dbReference type="InterPro" id="IPR012796">
    <property type="entry name" value="Lysidine-tRNA-synth_C"/>
</dbReference>
<dbReference type="Gene3D" id="3.40.50.620">
    <property type="entry name" value="HUPs"/>
    <property type="match status" value="1"/>
</dbReference>
<dbReference type="EMBL" id="AEPE02000006">
    <property type="protein sequence ID" value="EFZ36176.1"/>
    <property type="molecule type" value="Genomic_DNA"/>
</dbReference>
<dbReference type="eggNOG" id="COG0037">
    <property type="taxonomic scope" value="Bacteria"/>
</dbReference>
<dbReference type="GO" id="GO:0006400">
    <property type="term" value="P:tRNA modification"/>
    <property type="evidence" value="ECO:0007669"/>
    <property type="project" value="UniProtKB-UniRule"/>
</dbReference>
<dbReference type="InterPro" id="IPR014729">
    <property type="entry name" value="Rossmann-like_a/b/a_fold"/>
</dbReference>
<dbReference type="Proteomes" id="UP000005580">
    <property type="component" value="Unassembled WGS sequence"/>
</dbReference>
<evidence type="ECO:0000313" key="11">
    <source>
        <dbReference type="Proteomes" id="UP000005580"/>
    </source>
</evidence>
<dbReference type="RefSeq" id="WP_004370467.1">
    <property type="nucleotide sequence ID" value="NZ_GL833119.1"/>
</dbReference>
<sequence length="444" mass="50938">MNSFTQIVSAYITSESLLSKDSKYVVALSGGADSVALLLTLKRLGYVIDAAHCNFHLRGEESQRDEEFCISLCKRENIRLHRSHFDTKAYAELHKISIEMAARELRYHYFNQLIHDIGAQGVCVAHHRDDSVETVLINLIRGTGIHGLCGIAARNGNVLRPLLCVSRLDILEYLKQLHQEFVVDSSNLIDDVLRNKIRLDILPVMQNINPSVYTNIAKTAQYVREAVKMLDDLLKDKIVWQNKGSYKSFDIINIHTEYELWYLLKGYGFTSTQVEQAYHSLKSTSGKRWISKEYQLLIDRGRLLLDRNIPNQRSLHSKKLVIPECGTYIYTEYLSFKISLITVDKEFELSRKPDCVCLDAAIVTFPLTIRKTATGDRFVPLGMNGSKLISDFMTDKKRSLFEKQRQLVVEDASERVVWLVNERPDNRFRVTHSTTSVLKIEMLS</sequence>
<dbReference type="SUPFAM" id="SSF52402">
    <property type="entry name" value="Adenine nucleotide alpha hydrolases-like"/>
    <property type="match status" value="1"/>
</dbReference>
<comment type="similarity">
    <text evidence="8">Belongs to the tRNA(Ile)-lysidine synthase family.</text>
</comment>
<evidence type="ECO:0000256" key="3">
    <source>
        <dbReference type="ARBA" id="ARBA00022598"/>
    </source>
</evidence>
<name>E7RSH5_9BACT</name>
<evidence type="ECO:0000256" key="4">
    <source>
        <dbReference type="ARBA" id="ARBA00022694"/>
    </source>
</evidence>
<accession>E7RSH5</accession>
<gene>
    <name evidence="8 10" type="primary">tilS</name>
    <name evidence="10" type="ORF">HMPREF0663_12243</name>
</gene>
<evidence type="ECO:0000259" key="9">
    <source>
        <dbReference type="SMART" id="SM00977"/>
    </source>
</evidence>
<dbReference type="HOGENOM" id="CLU_018869_0_1_10"/>
<keyword evidence="6 8" id="KW-0067">ATP-binding</keyword>
<dbReference type="CDD" id="cd01992">
    <property type="entry name" value="TilS_N"/>
    <property type="match status" value="1"/>
</dbReference>
<proteinExistence type="inferred from homology"/>
<organism evidence="10 11">
    <name type="scientific">Hoylesella oralis ATCC 33269</name>
    <dbReference type="NCBI Taxonomy" id="873533"/>
    <lineage>
        <taxon>Bacteria</taxon>
        <taxon>Pseudomonadati</taxon>
        <taxon>Bacteroidota</taxon>
        <taxon>Bacteroidia</taxon>
        <taxon>Bacteroidales</taxon>
        <taxon>Prevotellaceae</taxon>
        <taxon>Hoylesella</taxon>
    </lineage>
</organism>
<dbReference type="GO" id="GO:0005737">
    <property type="term" value="C:cytoplasm"/>
    <property type="evidence" value="ECO:0007669"/>
    <property type="project" value="UniProtKB-SubCell"/>
</dbReference>
<comment type="catalytic activity">
    <reaction evidence="7 8">
        <text>cytidine(34) in tRNA(Ile2) + L-lysine + ATP = lysidine(34) in tRNA(Ile2) + AMP + diphosphate + H(+)</text>
        <dbReference type="Rhea" id="RHEA:43744"/>
        <dbReference type="Rhea" id="RHEA-COMP:10625"/>
        <dbReference type="Rhea" id="RHEA-COMP:10670"/>
        <dbReference type="ChEBI" id="CHEBI:15378"/>
        <dbReference type="ChEBI" id="CHEBI:30616"/>
        <dbReference type="ChEBI" id="CHEBI:32551"/>
        <dbReference type="ChEBI" id="CHEBI:33019"/>
        <dbReference type="ChEBI" id="CHEBI:82748"/>
        <dbReference type="ChEBI" id="CHEBI:83665"/>
        <dbReference type="ChEBI" id="CHEBI:456215"/>
        <dbReference type="EC" id="6.3.4.19"/>
    </reaction>
</comment>
<evidence type="ECO:0000313" key="10">
    <source>
        <dbReference type="EMBL" id="EFZ36176.1"/>
    </source>
</evidence>
<keyword evidence="4 8" id="KW-0819">tRNA processing</keyword>
<comment type="function">
    <text evidence="8">Ligates lysine onto the cytidine present at position 34 of the AUA codon-specific tRNA(Ile) that contains the anticodon CAU, in an ATP-dependent manner. Cytidine is converted to lysidine, thus changing the amino acid specificity of the tRNA from methionine to isoleucine.</text>
</comment>